<proteinExistence type="predicted"/>
<organism evidence="1 2">
    <name type="scientific">Deinococcus marmoris</name>
    <dbReference type="NCBI Taxonomy" id="249408"/>
    <lineage>
        <taxon>Bacteria</taxon>
        <taxon>Thermotogati</taxon>
        <taxon>Deinococcota</taxon>
        <taxon>Deinococci</taxon>
        <taxon>Deinococcales</taxon>
        <taxon>Deinococcaceae</taxon>
        <taxon>Deinococcus</taxon>
    </lineage>
</organism>
<reference evidence="1 2" key="1">
    <citation type="submission" date="2017-01" db="EMBL/GenBank/DDBJ databases">
        <title>Genome Analysis of Deinococcus marmoris KOPRI26562.</title>
        <authorList>
            <person name="Kim J.H."/>
            <person name="Oh H.-M."/>
        </authorList>
    </citation>
    <scope>NUCLEOTIDE SEQUENCE [LARGE SCALE GENOMIC DNA]</scope>
    <source>
        <strain evidence="1 2">KOPRI26562</strain>
    </source>
</reference>
<dbReference type="AlphaFoldDB" id="A0A1U7P4W4"/>
<protein>
    <submittedName>
        <fullName evidence="1">Uncharacterized protein</fullName>
    </submittedName>
</protein>
<dbReference type="EMBL" id="MSTI01000007">
    <property type="protein sequence ID" value="OLV20198.1"/>
    <property type="molecule type" value="Genomic_DNA"/>
</dbReference>
<sequence>MTVQAPPPTGVRLIDHADRLKAHLRARHASNAPAEEIKLLLGLWETLMDLLSNSLHEEVPGKFRMSYPRKRAEPAPQRPVSFRSTLHDVLLVCLDQPLGVRQIAFRYEQHWDRHIADDQLRTSLHRLCKHGFLERAAVGEYCLTGLGRHRLDELEVPPVPSAAGPAADLLRALLDKTYQPQLGEHHATFSAEALERALDILEGTLPPIPDWRSP</sequence>
<name>A0A1U7P4W4_9DEIO</name>
<dbReference type="Proteomes" id="UP000186607">
    <property type="component" value="Unassembled WGS sequence"/>
</dbReference>
<keyword evidence="2" id="KW-1185">Reference proteome</keyword>
<evidence type="ECO:0000313" key="2">
    <source>
        <dbReference type="Proteomes" id="UP000186607"/>
    </source>
</evidence>
<dbReference type="STRING" id="249408.BOO71_0000622"/>
<accession>A0A1U7P4W4</accession>
<dbReference type="RefSeq" id="WP_075830151.1">
    <property type="nucleotide sequence ID" value="NZ_MSTI01000007.1"/>
</dbReference>
<comment type="caution">
    <text evidence="1">The sequence shown here is derived from an EMBL/GenBank/DDBJ whole genome shotgun (WGS) entry which is preliminary data.</text>
</comment>
<gene>
    <name evidence="1" type="ORF">BOO71_0000622</name>
</gene>
<evidence type="ECO:0000313" key="1">
    <source>
        <dbReference type="EMBL" id="OLV20198.1"/>
    </source>
</evidence>